<dbReference type="Gene3D" id="3.40.630.30">
    <property type="match status" value="1"/>
</dbReference>
<accession>A0ABW8PXC0</accession>
<dbReference type="RefSeq" id="WP_405339115.1">
    <property type="nucleotide sequence ID" value="NZ_JBANFI010000004.1"/>
</dbReference>
<proteinExistence type="predicted"/>
<evidence type="ECO:0000259" key="1">
    <source>
        <dbReference type="PROSITE" id="PS51186"/>
    </source>
</evidence>
<dbReference type="EMBL" id="JBANFI010000004">
    <property type="protein sequence ID" value="MFK7160928.1"/>
    <property type="molecule type" value="Genomic_DNA"/>
</dbReference>
<feature type="domain" description="N-acetyltransferase" evidence="1">
    <location>
        <begin position="12"/>
        <end position="149"/>
    </location>
</feature>
<gene>
    <name evidence="2" type="ORF">V6U78_07760</name>
</gene>
<sequence>MDTTRSSRTAQLTLRQGSWEQLGDLCQPLRQQVFVEEQQIAASDEWDDQDALCEHYALLLGGRPVATGRLSPEGKIGRLAVVQALRGKGLGAKIIEQMISSARRQGRQKVYLHAQTQALPFYLKLGFSAEGPVFDEAGIEHQRCVLALQSPVTSATPLTSEIETHRTCDAEFLASALTETQEIHLRGPLALQQALDGLIPQCRRSFALSTPLYQSTWLNDTHLSQLLGLARRHPHSQVQFLLGESQSFTRDPSPLLSFYPRVSSHFAIRQAHPLYKNSQANIWIFDQRHLLVNPLNDPELTLLYTQEHRRCLQLSQEFKLHWQKSDRIKALQMQPI</sequence>
<dbReference type="PANTHER" id="PTHR13355">
    <property type="entry name" value="GLUCOSAMINE 6-PHOSPHATE N-ACETYLTRANSFERASE"/>
    <property type="match status" value="1"/>
</dbReference>
<organism evidence="2 3">
    <name type="scientific">Marinospirillum alkalitolerans</name>
    <dbReference type="NCBI Taxonomy" id="3123374"/>
    <lineage>
        <taxon>Bacteria</taxon>
        <taxon>Pseudomonadati</taxon>
        <taxon>Pseudomonadota</taxon>
        <taxon>Gammaproteobacteria</taxon>
        <taxon>Oceanospirillales</taxon>
        <taxon>Oceanospirillaceae</taxon>
        <taxon>Marinospirillum</taxon>
    </lineage>
</organism>
<dbReference type="Pfam" id="PF13673">
    <property type="entry name" value="Acetyltransf_10"/>
    <property type="match status" value="1"/>
</dbReference>
<evidence type="ECO:0000313" key="3">
    <source>
        <dbReference type="Proteomes" id="UP001621714"/>
    </source>
</evidence>
<evidence type="ECO:0000313" key="2">
    <source>
        <dbReference type="EMBL" id="MFK7160928.1"/>
    </source>
</evidence>
<dbReference type="InterPro" id="IPR057691">
    <property type="entry name" value="DUF7931"/>
</dbReference>
<name>A0ABW8PXC0_9GAMM</name>
<dbReference type="EC" id="2.3.1.-" evidence="2"/>
<dbReference type="Proteomes" id="UP001621714">
    <property type="component" value="Unassembled WGS sequence"/>
</dbReference>
<reference evidence="2 3" key="1">
    <citation type="submission" date="2024-02" db="EMBL/GenBank/DDBJ databases">
        <title>Marinospirillum sp. MEB 164 isolated from Lonar lake sediment.</title>
        <authorList>
            <person name="Joshi A."/>
            <person name="Thite S."/>
        </authorList>
    </citation>
    <scope>NUCLEOTIDE SEQUENCE [LARGE SCALE GENOMIC DNA]</scope>
    <source>
        <strain evidence="2 3">MEB164</strain>
    </source>
</reference>
<dbReference type="Pfam" id="PF25559">
    <property type="entry name" value="DUF7931"/>
    <property type="match status" value="1"/>
</dbReference>
<protein>
    <submittedName>
        <fullName evidence="2">GNAT family N-acetyltransferase</fullName>
        <ecNumber evidence="2">2.3.1.-</ecNumber>
    </submittedName>
</protein>
<dbReference type="CDD" id="cd04301">
    <property type="entry name" value="NAT_SF"/>
    <property type="match status" value="1"/>
</dbReference>
<dbReference type="PANTHER" id="PTHR13355:SF11">
    <property type="entry name" value="GLUCOSAMINE 6-PHOSPHATE N-ACETYLTRANSFERASE"/>
    <property type="match status" value="1"/>
</dbReference>
<keyword evidence="2" id="KW-0012">Acyltransferase</keyword>
<dbReference type="InterPro" id="IPR016181">
    <property type="entry name" value="Acyl_CoA_acyltransferase"/>
</dbReference>
<dbReference type="PROSITE" id="PS51186">
    <property type="entry name" value="GNAT"/>
    <property type="match status" value="1"/>
</dbReference>
<keyword evidence="2" id="KW-0808">Transferase</keyword>
<comment type="caution">
    <text evidence="2">The sequence shown here is derived from an EMBL/GenBank/DDBJ whole genome shotgun (WGS) entry which is preliminary data.</text>
</comment>
<dbReference type="InterPro" id="IPR000182">
    <property type="entry name" value="GNAT_dom"/>
</dbReference>
<keyword evidence="3" id="KW-1185">Reference proteome</keyword>
<dbReference type="InterPro" id="IPR039143">
    <property type="entry name" value="GNPNAT1-like"/>
</dbReference>
<dbReference type="SUPFAM" id="SSF55729">
    <property type="entry name" value="Acyl-CoA N-acyltransferases (Nat)"/>
    <property type="match status" value="1"/>
</dbReference>
<dbReference type="GO" id="GO:0016746">
    <property type="term" value="F:acyltransferase activity"/>
    <property type="evidence" value="ECO:0007669"/>
    <property type="project" value="UniProtKB-KW"/>
</dbReference>